<evidence type="ECO:0000259" key="1">
    <source>
        <dbReference type="PROSITE" id="PS50304"/>
    </source>
</evidence>
<reference evidence="3" key="1">
    <citation type="submission" date="2003-08" db="EMBL/GenBank/DDBJ databases">
        <authorList>
            <person name="Birren B."/>
            <person name="Nusbaum C."/>
            <person name="Abebe A."/>
            <person name="Abouelleil A."/>
            <person name="Adekoya E."/>
            <person name="Ait-zahra M."/>
            <person name="Allen N."/>
            <person name="Allen T."/>
            <person name="An P."/>
            <person name="Anderson M."/>
            <person name="Anderson S."/>
            <person name="Arachchi H."/>
            <person name="Armbruster J."/>
            <person name="Bachantsang P."/>
            <person name="Baldwin J."/>
            <person name="Barry A."/>
            <person name="Bayul T."/>
            <person name="Blitshsteyn B."/>
            <person name="Bloom T."/>
            <person name="Blye J."/>
            <person name="Boguslavskiy L."/>
            <person name="Borowsky M."/>
            <person name="Boukhgalter B."/>
            <person name="Brunache A."/>
            <person name="Butler J."/>
            <person name="Calixte N."/>
            <person name="Calvo S."/>
            <person name="Camarata J."/>
            <person name="Campo K."/>
            <person name="Chang J."/>
            <person name="Cheshatsang Y."/>
            <person name="Citroen M."/>
            <person name="Collymore A."/>
            <person name="Considine T."/>
            <person name="Cook A."/>
            <person name="Cooke P."/>
            <person name="Corum B."/>
            <person name="Cuomo C."/>
            <person name="David R."/>
            <person name="Dawoe T."/>
            <person name="Degray S."/>
            <person name="Dodge S."/>
            <person name="Dooley K."/>
            <person name="Dorje P."/>
            <person name="Dorjee K."/>
            <person name="Dorris L."/>
            <person name="Duffey N."/>
            <person name="Dupes A."/>
            <person name="Elkins T."/>
            <person name="Engels R."/>
            <person name="Erickson J."/>
            <person name="Farina A."/>
            <person name="Faro S."/>
            <person name="Ferreira P."/>
            <person name="Fischer H."/>
            <person name="Fitzgerald M."/>
            <person name="Foley K."/>
            <person name="Gage D."/>
            <person name="Galagan J."/>
            <person name="Gearin G."/>
            <person name="Gnerre S."/>
            <person name="Gnirke A."/>
            <person name="Goyette A."/>
            <person name="Graham J."/>
            <person name="Grandbois E."/>
            <person name="Gyaltsen K."/>
            <person name="Hafez N."/>
            <person name="Hagopian D."/>
            <person name="Hagos B."/>
            <person name="Hall J."/>
            <person name="Hatcher B."/>
            <person name="Heller A."/>
            <person name="Higgins H."/>
            <person name="Honan T."/>
            <person name="Horn A."/>
            <person name="Houde N."/>
            <person name="Hughes L."/>
            <person name="Hulme W."/>
            <person name="Husby E."/>
            <person name="Iliev I."/>
            <person name="Jaffe D."/>
            <person name="Jones C."/>
            <person name="Kamal M."/>
            <person name="Kamat A."/>
            <person name="Kamvysselis M."/>
            <person name="Karlsson E."/>
            <person name="Kells C."/>
            <person name="Kieu A."/>
            <person name="Kisner P."/>
            <person name="Kodira C."/>
            <person name="Kulbokas E."/>
            <person name="Labutti K."/>
            <person name="Lama D."/>
            <person name="Landers T."/>
            <person name="Leger J."/>
            <person name="Levine S."/>
            <person name="Lewis D."/>
            <person name="Lewis T."/>
            <person name="Lindblad-toh K."/>
            <person name="Liu X."/>
            <person name="Lokyitsang T."/>
            <person name="Lokyitsang Y."/>
            <person name="Lucien O."/>
            <person name="Lui A."/>
            <person name="Ma L.J."/>
            <person name="Mabbitt R."/>
            <person name="Macdonald J."/>
            <person name="Maclean C."/>
            <person name="Major J."/>
            <person name="Manning J."/>
            <person name="Marabella R."/>
            <person name="Maru K."/>
            <person name="Matthews C."/>
            <person name="Mauceli E."/>
            <person name="Mccarthy M."/>
            <person name="Mcdonough S."/>
            <person name="Mcghee T."/>
            <person name="Meldrim J."/>
            <person name="Meneus L."/>
            <person name="Mesirov J."/>
            <person name="Mihalev A."/>
            <person name="Mihova T."/>
            <person name="Mikkelsen T."/>
            <person name="Mlenga V."/>
            <person name="Moru K."/>
            <person name="Mozes J."/>
            <person name="Mulrain L."/>
            <person name="Munson G."/>
            <person name="Naylor J."/>
            <person name="Newes C."/>
            <person name="Nguyen C."/>
            <person name="Nguyen N."/>
            <person name="Nguyen T."/>
            <person name="Nicol R."/>
            <person name="Nielsen C."/>
            <person name="Nizzari M."/>
            <person name="Norbu C."/>
            <person name="Norbu N."/>
            <person name="O'donnell P."/>
            <person name="Okoawo O."/>
            <person name="O'leary S."/>
            <person name="Omotosho B."/>
            <person name="O'neill K."/>
            <person name="Osman S."/>
            <person name="Parker S."/>
            <person name="Perrin D."/>
            <person name="Phunkhang P."/>
            <person name="Piqani B."/>
            <person name="Purcell S."/>
            <person name="Rachupka T."/>
            <person name="Ramasamy U."/>
            <person name="Rameau R."/>
            <person name="Ray V."/>
            <person name="Raymond C."/>
            <person name="Retta R."/>
            <person name="Richardson S."/>
            <person name="Rise C."/>
            <person name="Rodriguez J."/>
            <person name="Rogers J."/>
            <person name="Rogov P."/>
            <person name="Rutman M."/>
            <person name="Schupbach R."/>
            <person name="Seaman C."/>
            <person name="Settipalli S."/>
            <person name="Sharpe T."/>
            <person name="Sheridan J."/>
            <person name="Sherpa N."/>
            <person name="Shi J."/>
            <person name="Smirnov S."/>
            <person name="Smith C."/>
            <person name="Sougnez C."/>
            <person name="Spencer B."/>
            <person name="Stalker J."/>
            <person name="Stange-thomann N."/>
            <person name="Stavropoulos S."/>
            <person name="Stetson K."/>
            <person name="Stone C."/>
            <person name="Stone S."/>
            <person name="Stubbs M."/>
            <person name="Talamas J."/>
            <person name="Tchuinga P."/>
            <person name="Tenzing P."/>
            <person name="Tesfaye S."/>
            <person name="Theodore J."/>
            <person name="Thoulutsang Y."/>
            <person name="Topham K."/>
            <person name="Towey S."/>
            <person name="Tsamla T."/>
            <person name="Tsomo N."/>
            <person name="Vallee D."/>
            <person name="Vassiliev H."/>
            <person name="Venkataraman V."/>
            <person name="Vinson J."/>
            <person name="Vo A."/>
            <person name="Wade C."/>
            <person name="Wang S."/>
            <person name="Wangchuk T."/>
            <person name="Wangdi T."/>
            <person name="Whittaker C."/>
            <person name="Wilkinson J."/>
            <person name="Wu Y."/>
            <person name="Wyman D."/>
            <person name="Yadav S."/>
            <person name="Yang S."/>
            <person name="Yang X."/>
            <person name="Yeager S."/>
            <person name="Yee E."/>
            <person name="Young G."/>
            <person name="Zainoun J."/>
            <person name="Zembeck L."/>
            <person name="Zimmer A."/>
            <person name="Zody M."/>
            <person name="Lander E."/>
        </authorList>
    </citation>
    <scope>NUCLEOTIDE SEQUENCE [LARGE SCALE GENOMIC DNA]</scope>
</reference>
<dbReference type="Ensembl" id="ENSCSAVT00000008344.1">
    <property type="protein sequence ID" value="ENSCSAVP00000008236.1"/>
    <property type="gene ID" value="ENSCSAVG00000004905.1"/>
</dbReference>
<evidence type="ECO:0000313" key="3">
    <source>
        <dbReference type="Proteomes" id="UP000007875"/>
    </source>
</evidence>
<reference evidence="2" key="3">
    <citation type="submission" date="2025-09" db="UniProtKB">
        <authorList>
            <consortium name="Ensembl"/>
        </authorList>
    </citation>
    <scope>IDENTIFICATION</scope>
</reference>
<accession>H2YSC6</accession>
<organism evidence="2 3">
    <name type="scientific">Ciona savignyi</name>
    <name type="common">Pacific transparent sea squirt</name>
    <dbReference type="NCBI Taxonomy" id="51511"/>
    <lineage>
        <taxon>Eukaryota</taxon>
        <taxon>Metazoa</taxon>
        <taxon>Chordata</taxon>
        <taxon>Tunicata</taxon>
        <taxon>Ascidiacea</taxon>
        <taxon>Phlebobranchia</taxon>
        <taxon>Cionidae</taxon>
        <taxon>Ciona</taxon>
    </lineage>
</organism>
<dbReference type="PANTHER" id="PTHR16442:SF1">
    <property type="entry name" value="RING FINGER PROTEIN 17"/>
    <property type="match status" value="1"/>
</dbReference>
<dbReference type="AlphaFoldDB" id="H2YSC6"/>
<dbReference type="Pfam" id="PF00567">
    <property type="entry name" value="TUDOR"/>
    <property type="match status" value="1"/>
</dbReference>
<evidence type="ECO:0000313" key="2">
    <source>
        <dbReference type="Ensembl" id="ENSCSAVP00000008236.1"/>
    </source>
</evidence>
<dbReference type="InParanoid" id="H2YSC6"/>
<dbReference type="PANTHER" id="PTHR16442">
    <property type="entry name" value="RING FINGER PROTEIN 17"/>
    <property type="match status" value="1"/>
</dbReference>
<keyword evidence="3" id="KW-1185">Reference proteome</keyword>
<name>H2YSC6_CIOSA</name>
<proteinExistence type="predicted"/>
<dbReference type="HOGENOM" id="CLU_1562352_0_0_1"/>
<dbReference type="InterPro" id="IPR002999">
    <property type="entry name" value="Tudor"/>
</dbReference>
<dbReference type="FunFam" id="2.30.30.140:FF:000018">
    <property type="entry name" value="Serine/threonine-protein kinase 31"/>
    <property type="match status" value="1"/>
</dbReference>
<reference evidence="2" key="2">
    <citation type="submission" date="2025-08" db="UniProtKB">
        <authorList>
            <consortium name="Ensembl"/>
        </authorList>
    </citation>
    <scope>IDENTIFICATION</scope>
</reference>
<dbReference type="SMART" id="SM00333">
    <property type="entry name" value="TUDOR"/>
    <property type="match status" value="1"/>
</dbReference>
<dbReference type="SUPFAM" id="SSF63748">
    <property type="entry name" value="Tudor/PWWP/MBT"/>
    <property type="match status" value="1"/>
</dbReference>
<protein>
    <recommendedName>
        <fullName evidence="1">Tudor domain-containing protein</fullName>
    </recommendedName>
</protein>
<dbReference type="PROSITE" id="PS50304">
    <property type="entry name" value="TUDOR"/>
    <property type="match status" value="1"/>
</dbReference>
<dbReference type="Gene3D" id="2.30.30.140">
    <property type="match status" value="1"/>
</dbReference>
<feature type="domain" description="Tudor" evidence="1">
    <location>
        <begin position="6"/>
        <end position="64"/>
    </location>
</feature>
<dbReference type="Proteomes" id="UP000007875">
    <property type="component" value="Unassembled WGS sequence"/>
</dbReference>
<sequence length="171" mass="19349">MGPISNPTEGAICACMYEDGQWYRAKLISVQSSGSWKVHFIDYGNYEVVETSSLRCLPAIHSLLGAQASKMMISDEYQPFCTAACWTLSHQRHILNNFQYIDVEMRVLSVLDDGVTKIECKDIVDSFIQNSLVRKSALEIHSKFKVGTEFEGYISYFTTEGVLYIQDANSY</sequence>
<dbReference type="STRING" id="51511.ENSCSAVP00000008236"/>